<dbReference type="EC" id="2.7.1.170" evidence="2"/>
<evidence type="ECO:0000313" key="4">
    <source>
        <dbReference type="Proteomes" id="UP000249299"/>
    </source>
</evidence>
<comment type="function">
    <text evidence="2">Catalyzes the specific phosphorylation of 1,6-anhydro-N-acetylmuramic acid (anhMurNAc) with the simultaneous cleavage of the 1,6-anhydro ring, generating MurNAc-6-P. Is required for the utilization of anhMurNAc either imported from the medium or derived from its own cell wall murein, and thus plays a role in cell wall recycling.</text>
</comment>
<dbReference type="AlphaFoldDB" id="A0A327JSR7"/>
<organism evidence="3 4">
    <name type="scientific">Rhodobium orientis</name>
    <dbReference type="NCBI Taxonomy" id="34017"/>
    <lineage>
        <taxon>Bacteria</taxon>
        <taxon>Pseudomonadati</taxon>
        <taxon>Pseudomonadota</taxon>
        <taxon>Alphaproteobacteria</taxon>
        <taxon>Hyphomicrobiales</taxon>
        <taxon>Rhodobiaceae</taxon>
        <taxon>Rhodobium</taxon>
    </lineage>
</organism>
<dbReference type="UniPathway" id="UPA00343"/>
<dbReference type="NCBIfam" id="NF007141">
    <property type="entry name" value="PRK09585.1-5"/>
    <property type="match status" value="1"/>
</dbReference>
<dbReference type="Proteomes" id="UP000249299">
    <property type="component" value="Unassembled WGS sequence"/>
</dbReference>
<dbReference type="GO" id="GO:0009254">
    <property type="term" value="P:peptidoglycan turnover"/>
    <property type="evidence" value="ECO:0007669"/>
    <property type="project" value="UniProtKB-UniRule"/>
</dbReference>
<gene>
    <name evidence="2" type="primary">anmK</name>
    <name evidence="3" type="ORF">CH339_03790</name>
</gene>
<comment type="pathway">
    <text evidence="2">Amino-sugar metabolism; 1,6-anhydro-N-acetylmuramate degradation.</text>
</comment>
<evidence type="ECO:0000313" key="3">
    <source>
        <dbReference type="EMBL" id="RAI29101.1"/>
    </source>
</evidence>
<reference evidence="3 4" key="1">
    <citation type="submission" date="2017-07" db="EMBL/GenBank/DDBJ databases">
        <title>Draft Genome Sequences of Select Purple Nonsulfur Bacteria.</title>
        <authorList>
            <person name="Lasarre B."/>
            <person name="Mckinlay J.B."/>
        </authorList>
    </citation>
    <scope>NUCLEOTIDE SEQUENCE [LARGE SCALE GENOMIC DNA]</scope>
    <source>
        <strain evidence="3 4">DSM 11290</strain>
    </source>
</reference>
<sequence length="369" mass="38658">MKTFRAIGLMSGTSFDGVDAAIIETDGEKVFATGPGLTQPYTDEERQILRTAMAVAAQQSDRDARPPELAEAEQVVTEAHAKAVDVILAAAGRDRSEIDIIGFHGQTVFHAPDRHLTIQLGDGNALSRATGIPVVFDFRKSDVAAGGQGAPMVPVYHRALADQSGLERPLAIINLGGVANFTWIGRDGAMVACDTGPASALIDDWVFSHSGAAYDAEGLLAASGTVDRAALVALLDNPYFGLPAPKSLDRHAFSLDPVRGLSLEDGAATLTAFTAETLALGLKRVPETPRMLVVCGGGAHNPSLLSAIERATGIFTVVTGEALGWSSDHIEAEAFGYLAVRRMLFLPISFPMTTAVDAPMVGGEIAGPK</sequence>
<dbReference type="GO" id="GO:0005524">
    <property type="term" value="F:ATP binding"/>
    <property type="evidence" value="ECO:0007669"/>
    <property type="project" value="UniProtKB-UniRule"/>
</dbReference>
<dbReference type="GO" id="GO:0097175">
    <property type="term" value="P:1,6-anhydro-N-acetyl-beta-muramic acid catabolic process"/>
    <property type="evidence" value="ECO:0007669"/>
    <property type="project" value="UniProtKB-UniRule"/>
</dbReference>
<dbReference type="Pfam" id="PF03702">
    <property type="entry name" value="AnmK"/>
    <property type="match status" value="1"/>
</dbReference>
<dbReference type="HAMAP" id="MF_01270">
    <property type="entry name" value="AnhMurNAc_kinase"/>
    <property type="match status" value="1"/>
</dbReference>
<comment type="catalytic activity">
    <reaction evidence="2">
        <text>1,6-anhydro-N-acetyl-beta-muramate + ATP + H2O = N-acetyl-D-muramate 6-phosphate + ADP + H(+)</text>
        <dbReference type="Rhea" id="RHEA:24952"/>
        <dbReference type="ChEBI" id="CHEBI:15377"/>
        <dbReference type="ChEBI" id="CHEBI:15378"/>
        <dbReference type="ChEBI" id="CHEBI:30616"/>
        <dbReference type="ChEBI" id="CHEBI:58690"/>
        <dbReference type="ChEBI" id="CHEBI:58722"/>
        <dbReference type="ChEBI" id="CHEBI:456216"/>
        <dbReference type="EC" id="2.7.1.170"/>
    </reaction>
</comment>
<dbReference type="UniPathway" id="UPA00544"/>
<dbReference type="GO" id="GO:0016301">
    <property type="term" value="F:kinase activity"/>
    <property type="evidence" value="ECO:0007669"/>
    <property type="project" value="UniProtKB-KW"/>
</dbReference>
<dbReference type="PANTHER" id="PTHR30605">
    <property type="entry name" value="ANHYDRO-N-ACETYLMURAMIC ACID KINASE"/>
    <property type="match status" value="1"/>
</dbReference>
<dbReference type="SUPFAM" id="SSF53067">
    <property type="entry name" value="Actin-like ATPase domain"/>
    <property type="match status" value="1"/>
</dbReference>
<dbReference type="PANTHER" id="PTHR30605:SF0">
    <property type="entry name" value="ANHYDRO-N-ACETYLMURAMIC ACID KINASE"/>
    <property type="match status" value="1"/>
</dbReference>
<evidence type="ECO:0000256" key="1">
    <source>
        <dbReference type="ARBA" id="ARBA00023277"/>
    </source>
</evidence>
<comment type="similarity">
    <text evidence="2">Belongs to the anhydro-N-acetylmuramic acid kinase family.</text>
</comment>
<accession>A0A327JSR7</accession>
<keyword evidence="2 3" id="KW-0418">Kinase</keyword>
<name>A0A327JSR7_9HYPH</name>
<keyword evidence="2" id="KW-0547">Nucleotide-binding</keyword>
<protein>
    <recommendedName>
        <fullName evidence="2">Anhydro-N-acetylmuramic acid kinase</fullName>
        <ecNumber evidence="2">2.7.1.170</ecNumber>
    </recommendedName>
    <alternativeName>
        <fullName evidence="2">AnhMurNAc kinase</fullName>
    </alternativeName>
</protein>
<dbReference type="OrthoDB" id="9763949at2"/>
<dbReference type="Gene3D" id="3.30.420.40">
    <property type="match status" value="2"/>
</dbReference>
<keyword evidence="2" id="KW-0067">ATP-binding</keyword>
<comment type="pathway">
    <text evidence="2">Cell wall biogenesis; peptidoglycan recycling.</text>
</comment>
<dbReference type="InterPro" id="IPR043129">
    <property type="entry name" value="ATPase_NBD"/>
</dbReference>
<dbReference type="EMBL" id="NPEV01000005">
    <property type="protein sequence ID" value="RAI29101.1"/>
    <property type="molecule type" value="Genomic_DNA"/>
</dbReference>
<evidence type="ECO:0000256" key="2">
    <source>
        <dbReference type="HAMAP-Rule" id="MF_01270"/>
    </source>
</evidence>
<feature type="binding site" evidence="2">
    <location>
        <begin position="12"/>
        <end position="19"/>
    </location>
    <ligand>
        <name>ATP</name>
        <dbReference type="ChEBI" id="CHEBI:30616"/>
    </ligand>
</feature>
<keyword evidence="2" id="KW-0808">Transferase</keyword>
<dbReference type="GO" id="GO:0016773">
    <property type="term" value="F:phosphotransferase activity, alcohol group as acceptor"/>
    <property type="evidence" value="ECO:0007669"/>
    <property type="project" value="UniProtKB-UniRule"/>
</dbReference>
<dbReference type="RefSeq" id="WP_111432956.1">
    <property type="nucleotide sequence ID" value="NZ_JACIGG010000005.1"/>
</dbReference>
<comment type="caution">
    <text evidence="3">The sequence shown here is derived from an EMBL/GenBank/DDBJ whole genome shotgun (WGS) entry which is preliminary data.</text>
</comment>
<dbReference type="GO" id="GO:0006040">
    <property type="term" value="P:amino sugar metabolic process"/>
    <property type="evidence" value="ECO:0007669"/>
    <property type="project" value="InterPro"/>
</dbReference>
<proteinExistence type="inferred from homology"/>
<keyword evidence="1 2" id="KW-0119">Carbohydrate metabolism</keyword>
<dbReference type="InterPro" id="IPR005338">
    <property type="entry name" value="Anhydro_N_Ac-Mur_kinase"/>
</dbReference>
<keyword evidence="4" id="KW-1185">Reference proteome</keyword>